<name>A0A098EIT0_9BACL</name>
<comment type="caution">
    <text evidence="6">Lacks conserved residue(s) required for the propagation of feature annotation.</text>
</comment>
<dbReference type="GO" id="GO:0004347">
    <property type="term" value="F:glucose-6-phosphate isomerase activity"/>
    <property type="evidence" value="ECO:0007669"/>
    <property type="project" value="UniProtKB-UniRule"/>
</dbReference>
<dbReference type="GO" id="GO:0005829">
    <property type="term" value="C:cytosol"/>
    <property type="evidence" value="ECO:0007669"/>
    <property type="project" value="TreeGrafter"/>
</dbReference>
<keyword evidence="9" id="KW-1185">Reference proteome</keyword>
<dbReference type="UniPathway" id="UPA00109">
    <property type="reaction ID" value="UER00181"/>
</dbReference>
<comment type="similarity">
    <text evidence="1 6 7">Belongs to the GPI family.</text>
</comment>
<dbReference type="STRING" id="1499687.BN1080_01121"/>
<dbReference type="PANTHER" id="PTHR11469:SF1">
    <property type="entry name" value="GLUCOSE-6-PHOSPHATE ISOMERASE"/>
    <property type="match status" value="1"/>
</dbReference>
<dbReference type="EC" id="5.3.1.9" evidence="6"/>
<evidence type="ECO:0000256" key="3">
    <source>
        <dbReference type="ARBA" id="ARBA00022490"/>
    </source>
</evidence>
<evidence type="ECO:0000313" key="8">
    <source>
        <dbReference type="EMBL" id="CEG22199.1"/>
    </source>
</evidence>
<evidence type="ECO:0000313" key="9">
    <source>
        <dbReference type="Proteomes" id="UP000043699"/>
    </source>
</evidence>
<dbReference type="Gene3D" id="3.40.50.10490">
    <property type="entry name" value="Glucose-6-phosphate isomerase like protein, domain 1"/>
    <property type="match status" value="2"/>
</dbReference>
<dbReference type="GO" id="GO:0006094">
    <property type="term" value="P:gluconeogenesis"/>
    <property type="evidence" value="ECO:0007669"/>
    <property type="project" value="UniProtKB-UniRule"/>
</dbReference>
<dbReference type="InterPro" id="IPR046348">
    <property type="entry name" value="SIS_dom_sf"/>
</dbReference>
<feature type="active site" description="Proton donor" evidence="6">
    <location>
        <position position="286"/>
    </location>
</feature>
<dbReference type="GO" id="GO:0006096">
    <property type="term" value="P:glycolytic process"/>
    <property type="evidence" value="ECO:0007669"/>
    <property type="project" value="UniProtKB-UniRule"/>
</dbReference>
<evidence type="ECO:0000256" key="7">
    <source>
        <dbReference type="RuleBase" id="RU000612"/>
    </source>
</evidence>
<dbReference type="SUPFAM" id="SSF53697">
    <property type="entry name" value="SIS domain"/>
    <property type="match status" value="1"/>
</dbReference>
<dbReference type="InterPro" id="IPR035476">
    <property type="entry name" value="SIS_PGI_1"/>
</dbReference>
<dbReference type="AlphaFoldDB" id="A0A098EIT0"/>
<keyword evidence="4 6" id="KW-0324">Glycolysis</keyword>
<protein>
    <recommendedName>
        <fullName evidence="6">Glucose-6-phosphate isomerase</fullName>
        <shortName evidence="6">GPI</shortName>
        <ecNumber evidence="6">5.3.1.9</ecNumber>
    </recommendedName>
    <alternativeName>
        <fullName evidence="6">Phosphoglucose isomerase</fullName>
        <shortName evidence="6">PGI</shortName>
    </alternativeName>
    <alternativeName>
        <fullName evidence="6">Phosphohexose isomerase</fullName>
        <shortName evidence="6">PHI</shortName>
    </alternativeName>
</protein>
<dbReference type="GO" id="GO:0097367">
    <property type="term" value="F:carbohydrate derivative binding"/>
    <property type="evidence" value="ECO:0007669"/>
    <property type="project" value="InterPro"/>
</dbReference>
<dbReference type="PRINTS" id="PR00662">
    <property type="entry name" value="G6PISOMERASE"/>
</dbReference>
<proteinExistence type="inferred from homology"/>
<sequence length="435" mass="47593">MVSIGTISLNDKYIQSFVEKDELTALQDFVESAHKKIHEGTGAGADYLGWLNWPSTMDDAEVSRIEETALKLSKDVDVLIVIGIGGSYLGAKAVQDLLSPAFGRTGLEVVYAGQHISGRYLEELLAYIEGKKVAVNVISKSGTTTEPAIAFRKLKAWMYEAYGEQEAASRIIVTTDESAGALRKTADEAGYVSFVIPGDIGGRYSVLTPVGLLPLAAAGVDIRQLLSGAKQAEADLISTNLEENAAYAYAAYRQVLNARGYSTEVMASFEPAMAGMNEWWKQLFGESEGKQGKGIFPASVIYSTDLHSLGQYLQNGRRMLFETMVSFTEDQQQSQIPFDEEDGDGLNYLVDKTLHEVNQQALNATAMAHHDGGVPILQLEIPKLDAHHTGYLLYFFMKACAMSAYLSGVNPFDQPGVEQYKQNMFQLLGKPGYEK</sequence>
<accession>A0A098EIT0</accession>
<reference evidence="8 9" key="1">
    <citation type="submission" date="2014-09" db="EMBL/GenBank/DDBJ databases">
        <authorList>
            <person name="Urmite Genomes Urmite Genomes"/>
        </authorList>
    </citation>
    <scope>NUCLEOTIDE SEQUENCE [LARGE SCALE GENOMIC DNA]</scope>
    <source>
        <strain evidence="8 9">ES2</strain>
    </source>
</reference>
<dbReference type="EMBL" id="CCXS01000001">
    <property type="protein sequence ID" value="CEG22199.1"/>
    <property type="molecule type" value="Genomic_DNA"/>
</dbReference>
<dbReference type="GO" id="GO:0048029">
    <property type="term" value="F:monosaccharide binding"/>
    <property type="evidence" value="ECO:0007669"/>
    <property type="project" value="TreeGrafter"/>
</dbReference>
<evidence type="ECO:0000256" key="4">
    <source>
        <dbReference type="ARBA" id="ARBA00023152"/>
    </source>
</evidence>
<dbReference type="InterPro" id="IPR001672">
    <property type="entry name" value="G6P_Isomerase"/>
</dbReference>
<dbReference type="InterPro" id="IPR035482">
    <property type="entry name" value="SIS_PGI_2"/>
</dbReference>
<comment type="function">
    <text evidence="6">Catalyzes the reversible isomerization of glucose-6-phosphate to fructose-6-phosphate.</text>
</comment>
<evidence type="ECO:0000256" key="6">
    <source>
        <dbReference type="HAMAP-Rule" id="MF_00473"/>
    </source>
</evidence>
<comment type="subcellular location">
    <subcellularLocation>
        <location evidence="6">Cytoplasm</location>
    </subcellularLocation>
</comment>
<comment type="pathway">
    <text evidence="6">Carbohydrate biosynthesis; gluconeogenesis.</text>
</comment>
<comment type="pathway">
    <text evidence="6 7">Carbohydrate degradation; glycolysis; D-glyceraldehyde 3-phosphate and glycerone phosphate from D-glucose: step 2/4.</text>
</comment>
<gene>
    <name evidence="6 8" type="primary">pgi</name>
    <name evidence="8" type="ORF">BN1080_01121</name>
</gene>
<comment type="catalytic activity">
    <reaction evidence="6 7">
        <text>alpha-D-glucose 6-phosphate = beta-D-fructose 6-phosphate</text>
        <dbReference type="Rhea" id="RHEA:11816"/>
        <dbReference type="ChEBI" id="CHEBI:57634"/>
        <dbReference type="ChEBI" id="CHEBI:58225"/>
        <dbReference type="EC" id="5.3.1.9"/>
    </reaction>
</comment>
<dbReference type="PANTHER" id="PTHR11469">
    <property type="entry name" value="GLUCOSE-6-PHOSPHATE ISOMERASE"/>
    <property type="match status" value="1"/>
</dbReference>
<feature type="active site" evidence="6">
    <location>
        <position position="421"/>
    </location>
</feature>
<keyword evidence="3 6" id="KW-0963">Cytoplasm</keyword>
<dbReference type="HAMAP" id="MF_00473">
    <property type="entry name" value="G6P_isomerase"/>
    <property type="match status" value="1"/>
</dbReference>
<dbReference type="CDD" id="cd05016">
    <property type="entry name" value="SIS_PGI_2"/>
    <property type="match status" value="1"/>
</dbReference>
<dbReference type="FunFam" id="3.40.50.10490:FF:000015">
    <property type="entry name" value="Glucose-6-phosphate isomerase"/>
    <property type="match status" value="1"/>
</dbReference>
<dbReference type="PROSITE" id="PS51463">
    <property type="entry name" value="P_GLUCOSE_ISOMERASE_3"/>
    <property type="match status" value="1"/>
</dbReference>
<dbReference type="FunFam" id="3.40.50.10490:FF:000016">
    <property type="entry name" value="Glucose-6-phosphate isomerase"/>
    <property type="match status" value="1"/>
</dbReference>
<evidence type="ECO:0000256" key="2">
    <source>
        <dbReference type="ARBA" id="ARBA00022432"/>
    </source>
</evidence>
<dbReference type="GO" id="GO:0051156">
    <property type="term" value="P:glucose 6-phosphate metabolic process"/>
    <property type="evidence" value="ECO:0007669"/>
    <property type="project" value="TreeGrafter"/>
</dbReference>
<dbReference type="CDD" id="cd05015">
    <property type="entry name" value="SIS_PGI_1"/>
    <property type="match status" value="1"/>
</dbReference>
<keyword evidence="2 6" id="KW-0312">Gluconeogenesis</keyword>
<dbReference type="Pfam" id="PF00342">
    <property type="entry name" value="PGI"/>
    <property type="match status" value="1"/>
</dbReference>
<dbReference type="NCBIfam" id="NF010697">
    <property type="entry name" value="PRK14097.1"/>
    <property type="match status" value="1"/>
</dbReference>
<keyword evidence="5 6" id="KW-0413">Isomerase</keyword>
<evidence type="ECO:0000256" key="1">
    <source>
        <dbReference type="ARBA" id="ARBA00006604"/>
    </source>
</evidence>
<dbReference type="Proteomes" id="UP000043699">
    <property type="component" value="Unassembled WGS sequence"/>
</dbReference>
<evidence type="ECO:0000256" key="5">
    <source>
        <dbReference type="ARBA" id="ARBA00023235"/>
    </source>
</evidence>
<dbReference type="UniPathway" id="UPA00138"/>
<organism evidence="8 9">
    <name type="scientific">Planococcus massiliensis</name>
    <dbReference type="NCBI Taxonomy" id="1499687"/>
    <lineage>
        <taxon>Bacteria</taxon>
        <taxon>Bacillati</taxon>
        <taxon>Bacillota</taxon>
        <taxon>Bacilli</taxon>
        <taxon>Bacillales</taxon>
        <taxon>Caryophanaceae</taxon>
        <taxon>Planococcus</taxon>
    </lineage>
</organism>